<dbReference type="PANTHER" id="PTHR36251:SF2">
    <property type="entry name" value="GIFSY-2 PROPHAGE HOST SPECIFICITY PROTEIN J, PHAGE LAMBDA"/>
    <property type="match status" value="1"/>
</dbReference>
<dbReference type="EMBL" id="CP007230">
    <property type="protein sequence ID" value="AHK20379.1"/>
    <property type="molecule type" value="Genomic_DNA"/>
</dbReference>
<dbReference type="InterPro" id="IPR036116">
    <property type="entry name" value="FN3_sf"/>
</dbReference>
<dbReference type="RefSeq" id="WP_025383050.1">
    <property type="nucleotide sequence ID" value="NZ_CGBP01000047.1"/>
</dbReference>
<keyword evidence="4" id="KW-1185">Reference proteome</keyword>
<proteinExistence type="predicted"/>
<dbReference type="PANTHER" id="PTHR36251">
    <property type="entry name" value="FELS-1 PROPHAGE HOST SPECIFICITY PROTEIN-RELATED"/>
    <property type="match status" value="1"/>
</dbReference>
<name>A0ABN4CS58_9GAMM</name>
<sequence>MGKVIVSLAGAAMMAVGAMTGNYYLIAAGMAMNTANQLLAKKPKIDTYRDQSERKQMLRSAVAPENVVVGKTVTSGLLMFAEEEAGEQDDGEWIHMVIVLAGHPIERIDRIWLGDDLITTFEDFATWELHNARTTCDPFMLENCPSWKEDMIGEGLSWLRVSLKFNAEKFPYGLPNVKAEVWGKRLYDPRTGVTEWSNNLALGVLDYYRSVLKVPDAEINWEQFKQAANICSEMVVTPEGDYEPRYTMNGSFDLSETPAAMLDAMHICCAGEPTYIAGQHGILVGAYYGPALMTLNEHQMADSVQITTETSLRDATNAIYGTFVDRDQQSTKTDFPPIRVDEWIVEDGLEIKEDIDLRFVDTPYQAQRVANILLRRKRAGRVIVAKTNLSGYAYRPGRVIELDMESIGVFKSENRITGWKFSMDGGAEITLQEESAEFYDDAIGEPFTRPPFTQLPTNGPASPVGLQLLNETVGDIVQGVLVWTNIGSISYNNITIYHSDGTVVFTAQVPGSSLQLSGLPSGPYMAQVRAVSVIGVQSAPAGISFVIEPPPVPVGVDVTAGNWSLILIPRFNGITTIGTLCEFWYYTEDIPIDEVTTRAKFVGTGVSMSHSGLMQNTTYFYWVRGINSYGKSAFFKVETKTTHDPSSIIELLDGEIGAEQLRDELRKPLEETIDMWTAKVGNEHIAGGIGLTIEVDDDGKERIKCIVDADIFAVVNRSANTNINPFVVKDGTIYINHLMADNAEFGAIISKYINVQHLVGTLIEGSTINGSQINGTNIYGSTITGTTMNANTINGGSINIANLFKVDGNGNIIMQATPDSIGMKITNQTITVYRGPGDRALALGWVEG</sequence>
<dbReference type="GeneID" id="96664694"/>
<accession>A0ABN4CS58</accession>
<dbReference type="SUPFAM" id="SSF49265">
    <property type="entry name" value="Fibronectin type III"/>
    <property type="match status" value="1"/>
</dbReference>
<dbReference type="Pfam" id="PF09327">
    <property type="entry name" value="Phage_Tail_Tip"/>
    <property type="match status" value="1"/>
</dbReference>
<gene>
    <name evidence="3" type="ORF">BF17_14505</name>
</gene>
<evidence type="ECO:0000313" key="4">
    <source>
        <dbReference type="Proteomes" id="UP000019439"/>
    </source>
</evidence>
<evidence type="ECO:0000259" key="2">
    <source>
        <dbReference type="Pfam" id="PF24489"/>
    </source>
</evidence>
<evidence type="ECO:0008006" key="5">
    <source>
        <dbReference type="Google" id="ProtNLM"/>
    </source>
</evidence>
<evidence type="ECO:0000313" key="3">
    <source>
        <dbReference type="EMBL" id="AHK20379.1"/>
    </source>
</evidence>
<organism evidence="3 4">
    <name type="scientific">Yersinia similis</name>
    <dbReference type="NCBI Taxonomy" id="367190"/>
    <lineage>
        <taxon>Bacteria</taxon>
        <taxon>Pseudomonadati</taxon>
        <taxon>Pseudomonadota</taxon>
        <taxon>Gammaproteobacteria</taxon>
        <taxon>Enterobacterales</taxon>
        <taxon>Yersiniaceae</taxon>
        <taxon>Yersinia</taxon>
    </lineage>
</organism>
<feature type="domain" description="Tip attachment protein J second Ig-like" evidence="2">
    <location>
        <begin position="552"/>
        <end position="652"/>
    </location>
</feature>
<feature type="domain" description="Tip attachment protein J central straight fiber" evidence="1">
    <location>
        <begin position="675"/>
        <end position="782"/>
    </location>
</feature>
<dbReference type="InterPro" id="IPR015406">
    <property type="entry name" value="GpJ_CSF"/>
</dbReference>
<dbReference type="Proteomes" id="UP000019439">
    <property type="component" value="Chromosome"/>
</dbReference>
<dbReference type="InterPro" id="IPR053171">
    <property type="entry name" value="Viral_Tip_Attach_Protein"/>
</dbReference>
<reference evidence="3 4" key="1">
    <citation type="journal article" date="2014" name="Genome Announc.">
        <title>Genome Sequence of Yersinia similis Y228T, a Member of the Yersinia pseudotuberculosis Complex.</title>
        <authorList>
            <person name="Sprague L.D."/>
            <person name="Neubauer H."/>
        </authorList>
    </citation>
    <scope>NUCLEOTIDE SEQUENCE [LARGE SCALE GENOMIC DNA]</scope>
    <source>
        <strain evidence="3 4">228</strain>
    </source>
</reference>
<protein>
    <recommendedName>
        <fullName evidence="5">Tail fiber protein</fullName>
    </recommendedName>
</protein>
<dbReference type="InterPro" id="IPR057587">
    <property type="entry name" value="GpJ_Ig_second"/>
</dbReference>
<evidence type="ECO:0000259" key="1">
    <source>
        <dbReference type="Pfam" id="PF09327"/>
    </source>
</evidence>
<dbReference type="Pfam" id="PF24489">
    <property type="entry name" value="Ig_J_second"/>
    <property type="match status" value="1"/>
</dbReference>